<evidence type="ECO:0000313" key="3">
    <source>
        <dbReference type="Proteomes" id="UP001437256"/>
    </source>
</evidence>
<organism evidence="2 3">
    <name type="scientific">Marasmius tenuissimus</name>
    <dbReference type="NCBI Taxonomy" id="585030"/>
    <lineage>
        <taxon>Eukaryota</taxon>
        <taxon>Fungi</taxon>
        <taxon>Dikarya</taxon>
        <taxon>Basidiomycota</taxon>
        <taxon>Agaricomycotina</taxon>
        <taxon>Agaricomycetes</taxon>
        <taxon>Agaricomycetidae</taxon>
        <taxon>Agaricales</taxon>
        <taxon>Marasmiineae</taxon>
        <taxon>Marasmiaceae</taxon>
        <taxon>Marasmius</taxon>
    </lineage>
</organism>
<dbReference type="Proteomes" id="UP001437256">
    <property type="component" value="Unassembled WGS sequence"/>
</dbReference>
<evidence type="ECO:0000313" key="2">
    <source>
        <dbReference type="EMBL" id="KAL0060748.1"/>
    </source>
</evidence>
<reference evidence="2 3" key="1">
    <citation type="submission" date="2024-05" db="EMBL/GenBank/DDBJ databases">
        <title>A draft genome resource for the thread blight pathogen Marasmius tenuissimus strain MS-2.</title>
        <authorList>
            <person name="Yulfo-Soto G.E."/>
            <person name="Baruah I.K."/>
            <person name="Amoako-Attah I."/>
            <person name="Bukari Y."/>
            <person name="Meinhardt L.W."/>
            <person name="Bailey B.A."/>
            <person name="Cohen S.P."/>
        </authorList>
    </citation>
    <scope>NUCLEOTIDE SEQUENCE [LARGE SCALE GENOMIC DNA]</scope>
    <source>
        <strain evidence="2 3">MS-2</strain>
    </source>
</reference>
<evidence type="ECO:0000256" key="1">
    <source>
        <dbReference type="SAM" id="MobiDB-lite"/>
    </source>
</evidence>
<sequence length="163" mass="18022">MDADAEHDSDEEMLDETVVHDPAVVIPPAIPPPTTSNETPVEQPHTVTVTAAPTPTTPTPACFDLNVSMMPHVNYNHLAGKWEITKITTRDVHRLSNEELREVVLRSYGLGNGMEHVIATEQYSEVAAIISGDLPEECPYRLAEVDEKGNVHRGEKLMNFGHF</sequence>
<accession>A0ABR2ZHG5</accession>
<proteinExistence type="predicted"/>
<name>A0ABR2ZHG5_9AGAR</name>
<protein>
    <submittedName>
        <fullName evidence="2">Uncharacterized protein</fullName>
    </submittedName>
</protein>
<keyword evidence="3" id="KW-1185">Reference proteome</keyword>
<feature type="region of interest" description="Disordered" evidence="1">
    <location>
        <begin position="1"/>
        <end position="56"/>
    </location>
</feature>
<dbReference type="EMBL" id="JBBXMP010000163">
    <property type="protein sequence ID" value="KAL0060748.1"/>
    <property type="molecule type" value="Genomic_DNA"/>
</dbReference>
<gene>
    <name evidence="2" type="ORF">AAF712_012480</name>
</gene>
<comment type="caution">
    <text evidence="2">The sequence shown here is derived from an EMBL/GenBank/DDBJ whole genome shotgun (WGS) entry which is preliminary data.</text>
</comment>